<sequence length="220" mass="24132">MRRVRAPETITVAVYQTDGLTAGFEESGQRRDTGQRLAEAGVRDILEPQFANSFELIDEELTVPEEVTTLPSTLSTFGDEMPAARRSLVNWAKYSRARSSVDSHILLSHHPEISSGNGIASPAILPTCCEPIDRYGITWMAAEGTNRVEAAVAETIAHEIGHTIGLQHSHGANIGDAISVMLTSSYARRVGRNLFGDRVQPADRRVSELNDDITDRHLRV</sequence>
<evidence type="ECO:0000313" key="1">
    <source>
        <dbReference type="EMBL" id="ELY55188.1"/>
    </source>
</evidence>
<dbReference type="GO" id="GO:0008237">
    <property type="term" value="F:metallopeptidase activity"/>
    <property type="evidence" value="ECO:0007669"/>
    <property type="project" value="InterPro"/>
</dbReference>
<evidence type="ECO:0008006" key="3">
    <source>
        <dbReference type="Google" id="ProtNLM"/>
    </source>
</evidence>
<dbReference type="Proteomes" id="UP000011688">
    <property type="component" value="Unassembled WGS sequence"/>
</dbReference>
<dbReference type="InterPro" id="IPR024079">
    <property type="entry name" value="MetalloPept_cat_dom_sf"/>
</dbReference>
<gene>
    <name evidence="1" type="ORF">C491_15762</name>
</gene>
<dbReference type="AlphaFoldDB" id="L9X3M7"/>
<dbReference type="Gene3D" id="3.40.390.10">
    <property type="entry name" value="Collagenase (Catalytic Domain)"/>
    <property type="match status" value="1"/>
</dbReference>
<accession>L9X3M7</accession>
<comment type="caution">
    <text evidence="1">The sequence shown here is derived from an EMBL/GenBank/DDBJ whole genome shotgun (WGS) entry which is preliminary data.</text>
</comment>
<dbReference type="EMBL" id="AOIB01000031">
    <property type="protein sequence ID" value="ELY55188.1"/>
    <property type="molecule type" value="Genomic_DNA"/>
</dbReference>
<evidence type="ECO:0000313" key="2">
    <source>
        <dbReference type="Proteomes" id="UP000011688"/>
    </source>
</evidence>
<dbReference type="SUPFAM" id="SSF55486">
    <property type="entry name" value="Metalloproteases ('zincins'), catalytic domain"/>
    <property type="match status" value="1"/>
</dbReference>
<protein>
    <recommendedName>
        <fullName evidence="3">Peptidase M10A and M12B matrixin and adamalysin</fullName>
    </recommendedName>
</protein>
<keyword evidence="2" id="KW-1185">Reference proteome</keyword>
<reference evidence="1 2" key="1">
    <citation type="journal article" date="2014" name="PLoS Genet.">
        <title>Phylogenetically driven sequencing of extremely halophilic archaea reveals strategies for static and dynamic osmo-response.</title>
        <authorList>
            <person name="Becker E.A."/>
            <person name="Seitzer P.M."/>
            <person name="Tritt A."/>
            <person name="Larsen D."/>
            <person name="Krusor M."/>
            <person name="Yao A.I."/>
            <person name="Wu D."/>
            <person name="Madern D."/>
            <person name="Eisen J.A."/>
            <person name="Darling A.E."/>
            <person name="Facciotti M.T."/>
        </authorList>
    </citation>
    <scope>NUCLEOTIDE SEQUENCE [LARGE SCALE GENOMIC DNA]</scope>
    <source>
        <strain evidence="1 2">DSM 10524</strain>
    </source>
</reference>
<proteinExistence type="predicted"/>
<name>L9X3M7_9EURY</name>
<dbReference type="Pfam" id="PF13582">
    <property type="entry name" value="Reprolysin_3"/>
    <property type="match status" value="1"/>
</dbReference>
<organism evidence="1 2">
    <name type="scientific">Natronococcus amylolyticus DSM 10524</name>
    <dbReference type="NCBI Taxonomy" id="1227497"/>
    <lineage>
        <taxon>Archaea</taxon>
        <taxon>Methanobacteriati</taxon>
        <taxon>Methanobacteriota</taxon>
        <taxon>Stenosarchaea group</taxon>
        <taxon>Halobacteria</taxon>
        <taxon>Halobacteriales</taxon>
        <taxon>Natrialbaceae</taxon>
        <taxon>Natronococcus</taxon>
    </lineage>
</organism>